<proteinExistence type="predicted"/>
<organism evidence="1 2">
    <name type="scientific">Nitratireductor basaltis</name>
    <dbReference type="NCBI Taxonomy" id="472175"/>
    <lineage>
        <taxon>Bacteria</taxon>
        <taxon>Pseudomonadati</taxon>
        <taxon>Pseudomonadota</taxon>
        <taxon>Alphaproteobacteria</taxon>
        <taxon>Hyphomicrobiales</taxon>
        <taxon>Phyllobacteriaceae</taxon>
        <taxon>Nitratireductor</taxon>
    </lineage>
</organism>
<name>A0A084UAM6_9HYPH</name>
<dbReference type="AlphaFoldDB" id="A0A084UAM6"/>
<sequence>MSPASDKLVVLLTKGIDSELSSVALTIANGGITSGLKVFLFLTSTAIDLVRIKGQQMTHVSPLDPLAKLIEDFQARGGVIWACPPCVKARGYEADDLLDGVVIAGASVMHEEIKAGAATLSF</sequence>
<dbReference type="OrthoDB" id="9812053at2"/>
<accession>A0A084UAM6</accession>
<evidence type="ECO:0000313" key="2">
    <source>
        <dbReference type="Proteomes" id="UP000053675"/>
    </source>
</evidence>
<evidence type="ECO:0000313" key="1">
    <source>
        <dbReference type="EMBL" id="KFB10012.1"/>
    </source>
</evidence>
<dbReference type="EMBL" id="JMQM01000001">
    <property type="protein sequence ID" value="KFB10012.1"/>
    <property type="molecule type" value="Genomic_DNA"/>
</dbReference>
<dbReference type="Pfam" id="PF02635">
    <property type="entry name" value="DsrE"/>
    <property type="match status" value="1"/>
</dbReference>
<gene>
    <name evidence="1" type="ORF">EL18_01040</name>
</gene>
<dbReference type="STRING" id="472175.EL18_01040"/>
<dbReference type="eggNOG" id="COG2044">
    <property type="taxonomic scope" value="Bacteria"/>
</dbReference>
<dbReference type="PATRIC" id="fig|472175.3.peg.1047"/>
<comment type="caution">
    <text evidence="1">The sequence shown here is derived from an EMBL/GenBank/DDBJ whole genome shotgun (WGS) entry which is preliminary data.</text>
</comment>
<reference evidence="1 2" key="1">
    <citation type="submission" date="2014-05" db="EMBL/GenBank/DDBJ databases">
        <title>Draft Genome Sequence of Nitratireductor basaltis Strain UMTGB225, A Marine Bacterium Isolated from Green Barrel Tunicate.</title>
        <authorList>
            <person name="Gan H.Y."/>
        </authorList>
    </citation>
    <scope>NUCLEOTIDE SEQUENCE [LARGE SCALE GENOMIC DNA]</scope>
    <source>
        <strain evidence="1 2">UMTGB225</strain>
    </source>
</reference>
<dbReference type="InterPro" id="IPR003787">
    <property type="entry name" value="Sulphur_relay_DsrE/F-like"/>
</dbReference>
<dbReference type="RefSeq" id="WP_036480474.1">
    <property type="nucleotide sequence ID" value="NZ_JMQM01000001.1"/>
</dbReference>
<dbReference type="Gene3D" id="3.40.1260.10">
    <property type="entry name" value="DsrEFH-like"/>
    <property type="match status" value="1"/>
</dbReference>
<dbReference type="SUPFAM" id="SSF75169">
    <property type="entry name" value="DsrEFH-like"/>
    <property type="match status" value="1"/>
</dbReference>
<dbReference type="Proteomes" id="UP000053675">
    <property type="component" value="Unassembled WGS sequence"/>
</dbReference>
<protein>
    <submittedName>
        <fullName evidence="1">Putative peroxiredoxin</fullName>
    </submittedName>
</protein>
<dbReference type="InterPro" id="IPR027396">
    <property type="entry name" value="DsrEFH-like"/>
</dbReference>
<keyword evidence="2" id="KW-1185">Reference proteome</keyword>